<dbReference type="AlphaFoldDB" id="A0A9W6GLS1"/>
<dbReference type="Pfam" id="PF04229">
    <property type="entry name" value="GrpB"/>
    <property type="match status" value="1"/>
</dbReference>
<dbReference type="SUPFAM" id="SSF81301">
    <property type="entry name" value="Nucleotidyltransferase"/>
    <property type="match status" value="1"/>
</dbReference>
<proteinExistence type="predicted"/>
<evidence type="ECO:0000313" key="1">
    <source>
        <dbReference type="EMBL" id="GLI56743.1"/>
    </source>
</evidence>
<dbReference type="Gene3D" id="3.30.460.10">
    <property type="entry name" value="Beta Polymerase, domain 2"/>
    <property type="match status" value="1"/>
</dbReference>
<evidence type="ECO:0000313" key="2">
    <source>
        <dbReference type="Proteomes" id="UP001144471"/>
    </source>
</evidence>
<evidence type="ECO:0008006" key="3">
    <source>
        <dbReference type="Google" id="ProtNLM"/>
    </source>
</evidence>
<gene>
    <name evidence="1" type="ORF">PM10SUCC1_22570</name>
</gene>
<sequence>MKEMEADILVSYNPEWNQKFIEERKKLLNEIQEEGIRIEHIGSTSVVGMEAVPTIDMMIGLTEFDRGIKNVKRVLKDNGYREMINHLELSERCLFIKEDDSGTRIFTALVVKVNGRLWRKKLEKKRLLSTSEEARKNYADFKRKNIEECGGNLDEYYRLKEEYFSKK</sequence>
<dbReference type="Proteomes" id="UP001144471">
    <property type="component" value="Unassembled WGS sequence"/>
</dbReference>
<dbReference type="RefSeq" id="WP_281836078.1">
    <property type="nucleotide sequence ID" value="NZ_BSDY01000010.1"/>
</dbReference>
<dbReference type="PANTHER" id="PTHR34822">
    <property type="entry name" value="GRPB DOMAIN PROTEIN (AFU_ORTHOLOGUE AFUA_1G01530)"/>
    <property type="match status" value="1"/>
</dbReference>
<reference evidence="1" key="1">
    <citation type="submission" date="2022-12" db="EMBL/GenBank/DDBJ databases">
        <title>Reference genome sequencing for broad-spectrum identification of bacterial and archaeal isolates by mass spectrometry.</title>
        <authorList>
            <person name="Sekiguchi Y."/>
            <person name="Tourlousse D.M."/>
        </authorList>
    </citation>
    <scope>NUCLEOTIDE SEQUENCE</scope>
    <source>
        <strain evidence="1">10succ1</strain>
    </source>
</reference>
<protein>
    <recommendedName>
        <fullName evidence="3">GrpB protein</fullName>
    </recommendedName>
</protein>
<name>A0A9W6GLS1_9FUSO</name>
<keyword evidence="2" id="KW-1185">Reference proteome</keyword>
<dbReference type="EMBL" id="BSDY01000010">
    <property type="protein sequence ID" value="GLI56743.1"/>
    <property type="molecule type" value="Genomic_DNA"/>
</dbReference>
<dbReference type="InterPro" id="IPR043519">
    <property type="entry name" value="NT_sf"/>
</dbReference>
<accession>A0A9W6GLS1</accession>
<comment type="caution">
    <text evidence="1">The sequence shown here is derived from an EMBL/GenBank/DDBJ whole genome shotgun (WGS) entry which is preliminary data.</text>
</comment>
<dbReference type="InterPro" id="IPR007344">
    <property type="entry name" value="GrpB/CoaE"/>
</dbReference>
<dbReference type="PANTHER" id="PTHR34822:SF1">
    <property type="entry name" value="GRPB FAMILY PROTEIN"/>
    <property type="match status" value="1"/>
</dbReference>
<organism evidence="1 2">
    <name type="scientific">Propionigenium maris DSM 9537</name>
    <dbReference type="NCBI Taxonomy" id="1123000"/>
    <lineage>
        <taxon>Bacteria</taxon>
        <taxon>Fusobacteriati</taxon>
        <taxon>Fusobacteriota</taxon>
        <taxon>Fusobacteriia</taxon>
        <taxon>Fusobacteriales</taxon>
        <taxon>Fusobacteriaceae</taxon>
        <taxon>Propionigenium</taxon>
    </lineage>
</organism>